<feature type="chain" id="PRO_5044970485" description="S-protein homolog" evidence="6">
    <location>
        <begin position="29"/>
        <end position="277"/>
    </location>
</feature>
<sequence length="277" mass="32595">KERNKKNMKNISIFLFVFTLCMIDNAYGANLLKGEKTTLYFRNGLSYKKWLKVHCKSGNDDMGVHYLKPGASDYTFSFHDNVLGGTLIWCTLSKGPDYKVSSRFDAYKQNKDKPHGKSYNYLAKDDGIYHSNLVEFKLHKNTSFFLFVLTLCMIGNVGANIFQRANTTLIFVNRLRYRKWLKVHCKSGNNNMGFHYLKPEGFYYFSFHDNFMGNTLFWCTLSKGPDYKVSSTFDAYVEDNREPHGHTYSYIAKDDGIYHQNREYPKLHKKFDWNRRY</sequence>
<name>A0ABQ8C8C7_BRANA</name>
<dbReference type="PANTHER" id="PTHR31232:SF132">
    <property type="entry name" value="S-PROTEIN HOMOLOG"/>
    <property type="match status" value="1"/>
</dbReference>
<keyword evidence="4 6" id="KW-0964">Secreted</keyword>
<proteinExistence type="inferred from homology"/>
<evidence type="ECO:0000313" key="7">
    <source>
        <dbReference type="EMBL" id="KAH0913339.1"/>
    </source>
</evidence>
<evidence type="ECO:0000256" key="2">
    <source>
        <dbReference type="ARBA" id="ARBA00005581"/>
    </source>
</evidence>
<feature type="signal peptide" evidence="6">
    <location>
        <begin position="1"/>
        <end position="28"/>
    </location>
</feature>
<dbReference type="PANTHER" id="PTHR31232">
    <property type="match status" value="1"/>
</dbReference>
<dbReference type="EMBL" id="JAGKQM010000009">
    <property type="protein sequence ID" value="KAH0913339.1"/>
    <property type="molecule type" value="Genomic_DNA"/>
</dbReference>
<comment type="similarity">
    <text evidence="2 6">Belongs to the plant self-incompatibility (S1) protein family.</text>
</comment>
<evidence type="ECO:0000256" key="5">
    <source>
        <dbReference type="ARBA" id="ARBA00022729"/>
    </source>
</evidence>
<feature type="non-terminal residue" evidence="7">
    <location>
        <position position="1"/>
    </location>
</feature>
<evidence type="ECO:0000256" key="6">
    <source>
        <dbReference type="RuleBase" id="RU367044"/>
    </source>
</evidence>
<reference evidence="7 8" key="1">
    <citation type="submission" date="2021-05" db="EMBL/GenBank/DDBJ databases">
        <title>Genome Assembly of Synthetic Allotetraploid Brassica napus Reveals Homoeologous Exchanges between Subgenomes.</title>
        <authorList>
            <person name="Davis J.T."/>
        </authorList>
    </citation>
    <scope>NUCLEOTIDE SEQUENCE [LARGE SCALE GENOMIC DNA]</scope>
    <source>
        <strain evidence="8">cv. Da-Ae</strain>
        <tissue evidence="7">Seedling</tissue>
    </source>
</reference>
<evidence type="ECO:0000256" key="4">
    <source>
        <dbReference type="ARBA" id="ARBA00022525"/>
    </source>
</evidence>
<dbReference type="Proteomes" id="UP000824890">
    <property type="component" value="Unassembled WGS sequence"/>
</dbReference>
<organism evidence="7 8">
    <name type="scientific">Brassica napus</name>
    <name type="common">Rape</name>
    <dbReference type="NCBI Taxonomy" id="3708"/>
    <lineage>
        <taxon>Eukaryota</taxon>
        <taxon>Viridiplantae</taxon>
        <taxon>Streptophyta</taxon>
        <taxon>Embryophyta</taxon>
        <taxon>Tracheophyta</taxon>
        <taxon>Spermatophyta</taxon>
        <taxon>Magnoliopsida</taxon>
        <taxon>eudicotyledons</taxon>
        <taxon>Gunneridae</taxon>
        <taxon>Pentapetalae</taxon>
        <taxon>rosids</taxon>
        <taxon>malvids</taxon>
        <taxon>Brassicales</taxon>
        <taxon>Brassicaceae</taxon>
        <taxon>Brassiceae</taxon>
        <taxon>Brassica</taxon>
    </lineage>
</organism>
<protein>
    <recommendedName>
        <fullName evidence="6">S-protein homolog</fullName>
    </recommendedName>
</protein>
<dbReference type="Pfam" id="PF05938">
    <property type="entry name" value="Self-incomp_S1"/>
    <property type="match status" value="2"/>
</dbReference>
<gene>
    <name evidence="7" type="ORF">HID58_036660</name>
</gene>
<comment type="subcellular location">
    <subcellularLocation>
        <location evidence="1 6">Secreted</location>
    </subcellularLocation>
</comment>
<evidence type="ECO:0000256" key="1">
    <source>
        <dbReference type="ARBA" id="ARBA00004613"/>
    </source>
</evidence>
<evidence type="ECO:0000256" key="3">
    <source>
        <dbReference type="ARBA" id="ARBA00022471"/>
    </source>
</evidence>
<keyword evidence="3 6" id="KW-0713">Self-incompatibility</keyword>
<dbReference type="InterPro" id="IPR010264">
    <property type="entry name" value="Self-incomp_S1"/>
</dbReference>
<keyword evidence="5 6" id="KW-0732">Signal</keyword>
<accession>A0ABQ8C8C7</accession>
<comment type="caution">
    <text evidence="7">The sequence shown here is derived from an EMBL/GenBank/DDBJ whole genome shotgun (WGS) entry which is preliminary data.</text>
</comment>
<evidence type="ECO:0000313" key="8">
    <source>
        <dbReference type="Proteomes" id="UP000824890"/>
    </source>
</evidence>
<keyword evidence="8" id="KW-1185">Reference proteome</keyword>